<keyword evidence="4 5" id="KW-0472">Membrane</keyword>
<dbReference type="Pfam" id="PF07681">
    <property type="entry name" value="DoxX"/>
    <property type="match status" value="1"/>
</dbReference>
<dbReference type="RefSeq" id="WP_206724231.1">
    <property type="nucleotide sequence ID" value="NZ_CP071090.1"/>
</dbReference>
<evidence type="ECO:0000256" key="5">
    <source>
        <dbReference type="SAM" id="Phobius"/>
    </source>
</evidence>
<keyword evidence="2 5" id="KW-0812">Transmembrane</keyword>
<sequence>MDSRLNQSWWALKLAFGLVPIVAGLDKFFNLLTDWSQYLSPWVARLVPASAFMQAVGVIEIVAGILVLSKLTRIGAYVVAAWLVGIALNLLTTGHYFDIAVRDVVMAVGAFTLARLSEVRAAAPEAAARPSGALRPAHGHAS</sequence>
<comment type="subcellular location">
    <subcellularLocation>
        <location evidence="1">Membrane</location>
        <topology evidence="1">Multi-pass membrane protein</topology>
    </subcellularLocation>
</comment>
<accession>A0ABX7NW64</accession>
<gene>
    <name evidence="6" type="ORF">JY651_47425</name>
</gene>
<protein>
    <submittedName>
        <fullName evidence="6">DoxX family membrane protein</fullName>
    </submittedName>
</protein>
<evidence type="ECO:0000256" key="2">
    <source>
        <dbReference type="ARBA" id="ARBA00022692"/>
    </source>
</evidence>
<reference evidence="6 7" key="1">
    <citation type="submission" date="2021-02" db="EMBL/GenBank/DDBJ databases">
        <title>De Novo genome assembly of isolated myxobacteria.</title>
        <authorList>
            <person name="Stevens D.C."/>
        </authorList>
    </citation>
    <scope>NUCLEOTIDE SEQUENCE [LARGE SCALE GENOMIC DNA]</scope>
    <source>
        <strain evidence="7">SCPEA02</strain>
    </source>
</reference>
<feature type="transmembrane region" description="Helical" evidence="5">
    <location>
        <begin position="75"/>
        <end position="97"/>
    </location>
</feature>
<keyword evidence="7" id="KW-1185">Reference proteome</keyword>
<evidence type="ECO:0000256" key="1">
    <source>
        <dbReference type="ARBA" id="ARBA00004141"/>
    </source>
</evidence>
<feature type="transmembrane region" description="Helical" evidence="5">
    <location>
        <begin position="12"/>
        <end position="29"/>
    </location>
</feature>
<proteinExistence type="predicted"/>
<dbReference type="EMBL" id="CP071090">
    <property type="protein sequence ID" value="QSQ22656.1"/>
    <property type="molecule type" value="Genomic_DNA"/>
</dbReference>
<evidence type="ECO:0000256" key="4">
    <source>
        <dbReference type="ARBA" id="ARBA00023136"/>
    </source>
</evidence>
<organism evidence="6 7">
    <name type="scientific">Pyxidicoccus parkwayensis</name>
    <dbReference type="NCBI Taxonomy" id="2813578"/>
    <lineage>
        <taxon>Bacteria</taxon>
        <taxon>Pseudomonadati</taxon>
        <taxon>Myxococcota</taxon>
        <taxon>Myxococcia</taxon>
        <taxon>Myxococcales</taxon>
        <taxon>Cystobacterineae</taxon>
        <taxon>Myxococcaceae</taxon>
        <taxon>Pyxidicoccus</taxon>
    </lineage>
</organism>
<name>A0ABX7NW64_9BACT</name>
<evidence type="ECO:0000313" key="7">
    <source>
        <dbReference type="Proteomes" id="UP000662747"/>
    </source>
</evidence>
<evidence type="ECO:0000313" key="6">
    <source>
        <dbReference type="EMBL" id="QSQ22656.1"/>
    </source>
</evidence>
<keyword evidence="3 5" id="KW-1133">Transmembrane helix</keyword>
<feature type="transmembrane region" description="Helical" evidence="5">
    <location>
        <begin position="49"/>
        <end position="68"/>
    </location>
</feature>
<evidence type="ECO:0000256" key="3">
    <source>
        <dbReference type="ARBA" id="ARBA00022989"/>
    </source>
</evidence>
<dbReference type="InterPro" id="IPR032808">
    <property type="entry name" value="DoxX"/>
</dbReference>
<dbReference type="Proteomes" id="UP000662747">
    <property type="component" value="Chromosome"/>
</dbReference>